<evidence type="ECO:0000259" key="10">
    <source>
        <dbReference type="PROSITE" id="PS50929"/>
    </source>
</evidence>
<dbReference type="PROSITE" id="PS00211">
    <property type="entry name" value="ABC_TRANSPORTER_1"/>
    <property type="match status" value="1"/>
</dbReference>
<feature type="transmembrane region" description="Helical" evidence="8">
    <location>
        <begin position="241"/>
        <end position="260"/>
    </location>
</feature>
<dbReference type="CDD" id="cd03251">
    <property type="entry name" value="ABCC_MsbA"/>
    <property type="match status" value="1"/>
</dbReference>
<evidence type="ECO:0000313" key="11">
    <source>
        <dbReference type="EMBL" id="VAX18826.1"/>
    </source>
</evidence>
<dbReference type="PANTHER" id="PTHR43394">
    <property type="entry name" value="ATP-DEPENDENT PERMEASE MDL1, MITOCHONDRIAL"/>
    <property type="match status" value="1"/>
</dbReference>
<keyword evidence="4" id="KW-0547">Nucleotide-binding</keyword>
<keyword evidence="3 8" id="KW-0812">Transmembrane</keyword>
<comment type="subcellular location">
    <subcellularLocation>
        <location evidence="1">Membrane</location>
        <topology evidence="1">Multi-pass membrane protein</topology>
    </subcellularLocation>
</comment>
<sequence length="585" mass="65029">MNLYSRLLSYLKPYKTKFFLACACMILVSASSGAAAIIIQPILDEIFMKQDTDMLTILPVGVVLIYLVRGFGRYYASSLMQVIGQQAVRDIRDRLFGHLQALSLRFYSSKQTGQLMSRITNDVQVIQDSVSIVVYDFLRESLTMIVLLGVVFYRDFELALVAALVIPFSGIFIGKLGRRLRVVSKESQEKMAELNSMLLENFTGIRVVQAFGMQEYEINKFKKGNQAYFDTVRRMIKINELSSPLLEFIGAIGIAAIIWYGGGQVIEGKTTIGAFFSFLTALFMLYAPISKLSRVYNKVQQALAAAQRIFDLVDTPLLINDKTGAVVLKPLERGIDIVGVTFEYDPGKPVLHDIDLHVDKGEALAFVGASGAGKTTLINLIPRFFEVANGAILFDGHDIRDVTVKSLRGQIGIVTQEIFLFHDTIRNNIAYGHTEAKIEEVERAAKAAHAHEFIMKMPDGYDTLTGERGIKLSGGQRQRISIARAIMKDPPVLILDEATSALDTESELMVQKAMSNLISGRTTFVIAHRLSTILNADKIVVLDKGKVIETGAHEELMSQNGYYRRLFELQYANSTENGSSRQAIS</sequence>
<dbReference type="GO" id="GO:0015421">
    <property type="term" value="F:ABC-type oligopeptide transporter activity"/>
    <property type="evidence" value="ECO:0007669"/>
    <property type="project" value="TreeGrafter"/>
</dbReference>
<dbReference type="PANTHER" id="PTHR43394:SF1">
    <property type="entry name" value="ATP-BINDING CASSETTE SUB-FAMILY B MEMBER 10, MITOCHONDRIAL"/>
    <property type="match status" value="1"/>
</dbReference>
<name>A0A3B1BKK0_9ZZZZ</name>
<feature type="transmembrane region" description="Helical" evidence="8">
    <location>
        <begin position="159"/>
        <end position="177"/>
    </location>
</feature>
<dbReference type="InterPro" id="IPR027417">
    <property type="entry name" value="P-loop_NTPase"/>
</dbReference>
<dbReference type="SUPFAM" id="SSF90123">
    <property type="entry name" value="ABC transporter transmembrane region"/>
    <property type="match status" value="1"/>
</dbReference>
<dbReference type="GO" id="GO:0016020">
    <property type="term" value="C:membrane"/>
    <property type="evidence" value="ECO:0007669"/>
    <property type="project" value="UniProtKB-SubCell"/>
</dbReference>
<dbReference type="FunFam" id="3.40.50.300:FF:000287">
    <property type="entry name" value="Multidrug ABC transporter ATP-binding protein"/>
    <property type="match status" value="1"/>
</dbReference>
<keyword evidence="5 11" id="KW-0067">ATP-binding</keyword>
<dbReference type="InterPro" id="IPR011527">
    <property type="entry name" value="ABC1_TM_dom"/>
</dbReference>
<evidence type="ECO:0000256" key="1">
    <source>
        <dbReference type="ARBA" id="ARBA00004141"/>
    </source>
</evidence>
<dbReference type="GO" id="GO:0005524">
    <property type="term" value="F:ATP binding"/>
    <property type="evidence" value="ECO:0007669"/>
    <property type="project" value="UniProtKB-KW"/>
</dbReference>
<dbReference type="InterPro" id="IPR039421">
    <property type="entry name" value="Type_1_exporter"/>
</dbReference>
<keyword evidence="7 8" id="KW-0472">Membrane</keyword>
<feature type="transmembrane region" description="Helical" evidence="8">
    <location>
        <begin position="137"/>
        <end position="153"/>
    </location>
</feature>
<evidence type="ECO:0000256" key="6">
    <source>
        <dbReference type="ARBA" id="ARBA00022989"/>
    </source>
</evidence>
<dbReference type="PROSITE" id="PS50893">
    <property type="entry name" value="ABC_TRANSPORTER_2"/>
    <property type="match status" value="1"/>
</dbReference>
<dbReference type="CDD" id="cd18552">
    <property type="entry name" value="ABC_6TM_MsbA_like"/>
    <property type="match status" value="1"/>
</dbReference>
<proteinExistence type="predicted"/>
<dbReference type="PROSITE" id="PS50929">
    <property type="entry name" value="ABC_TM1F"/>
    <property type="match status" value="1"/>
</dbReference>
<dbReference type="Gene3D" id="1.20.1560.10">
    <property type="entry name" value="ABC transporter type 1, transmembrane domain"/>
    <property type="match status" value="1"/>
</dbReference>
<dbReference type="Pfam" id="PF00664">
    <property type="entry name" value="ABC_membrane"/>
    <property type="match status" value="1"/>
</dbReference>
<evidence type="ECO:0000256" key="3">
    <source>
        <dbReference type="ARBA" id="ARBA00022692"/>
    </source>
</evidence>
<dbReference type="EMBL" id="UOGB01000125">
    <property type="protein sequence ID" value="VAX18826.1"/>
    <property type="molecule type" value="Genomic_DNA"/>
</dbReference>
<organism evidence="11">
    <name type="scientific">hydrothermal vent metagenome</name>
    <dbReference type="NCBI Taxonomy" id="652676"/>
    <lineage>
        <taxon>unclassified sequences</taxon>
        <taxon>metagenomes</taxon>
        <taxon>ecological metagenomes</taxon>
    </lineage>
</organism>
<evidence type="ECO:0000256" key="4">
    <source>
        <dbReference type="ARBA" id="ARBA00022741"/>
    </source>
</evidence>
<feature type="transmembrane region" description="Helical" evidence="8">
    <location>
        <begin position="52"/>
        <end position="71"/>
    </location>
</feature>
<reference evidence="11" key="1">
    <citation type="submission" date="2018-06" db="EMBL/GenBank/DDBJ databases">
        <authorList>
            <person name="Zhirakovskaya E."/>
        </authorList>
    </citation>
    <scope>NUCLEOTIDE SEQUENCE</scope>
</reference>
<evidence type="ECO:0000256" key="8">
    <source>
        <dbReference type="SAM" id="Phobius"/>
    </source>
</evidence>
<evidence type="ECO:0000256" key="7">
    <source>
        <dbReference type="ARBA" id="ARBA00023136"/>
    </source>
</evidence>
<keyword evidence="2" id="KW-0813">Transport</keyword>
<dbReference type="InterPro" id="IPR003593">
    <property type="entry name" value="AAA+_ATPase"/>
</dbReference>
<dbReference type="InterPro" id="IPR003439">
    <property type="entry name" value="ABC_transporter-like_ATP-bd"/>
</dbReference>
<feature type="domain" description="ABC transmembrane type-1" evidence="10">
    <location>
        <begin position="19"/>
        <end position="301"/>
    </location>
</feature>
<dbReference type="SUPFAM" id="SSF52540">
    <property type="entry name" value="P-loop containing nucleoside triphosphate hydrolases"/>
    <property type="match status" value="1"/>
</dbReference>
<evidence type="ECO:0000256" key="5">
    <source>
        <dbReference type="ARBA" id="ARBA00022840"/>
    </source>
</evidence>
<dbReference type="Pfam" id="PF00005">
    <property type="entry name" value="ABC_tran"/>
    <property type="match status" value="1"/>
</dbReference>
<feature type="domain" description="ABC transporter" evidence="9">
    <location>
        <begin position="335"/>
        <end position="569"/>
    </location>
</feature>
<dbReference type="InterPro" id="IPR036640">
    <property type="entry name" value="ABC1_TM_sf"/>
</dbReference>
<dbReference type="GO" id="GO:0016887">
    <property type="term" value="F:ATP hydrolysis activity"/>
    <property type="evidence" value="ECO:0007669"/>
    <property type="project" value="InterPro"/>
</dbReference>
<protein>
    <submittedName>
        <fullName evidence="11">Efflux ABC transporter, permease/ATP-binding protein</fullName>
    </submittedName>
</protein>
<dbReference type="InterPro" id="IPR017871">
    <property type="entry name" value="ABC_transporter-like_CS"/>
</dbReference>
<evidence type="ECO:0000259" key="9">
    <source>
        <dbReference type="PROSITE" id="PS50893"/>
    </source>
</evidence>
<dbReference type="Gene3D" id="3.40.50.300">
    <property type="entry name" value="P-loop containing nucleotide triphosphate hydrolases"/>
    <property type="match status" value="1"/>
</dbReference>
<feature type="transmembrane region" description="Helical" evidence="8">
    <location>
        <begin position="272"/>
        <end position="289"/>
    </location>
</feature>
<gene>
    <name evidence="11" type="ORF">MNBD_NITROSPINAE03-1631</name>
</gene>
<accession>A0A3B1BKK0</accession>
<dbReference type="SMART" id="SM00382">
    <property type="entry name" value="AAA"/>
    <property type="match status" value="1"/>
</dbReference>
<evidence type="ECO:0000256" key="2">
    <source>
        <dbReference type="ARBA" id="ARBA00022448"/>
    </source>
</evidence>
<keyword evidence="6 8" id="KW-1133">Transmembrane helix</keyword>
<dbReference type="AlphaFoldDB" id="A0A3B1BKK0"/>